<protein>
    <submittedName>
        <fullName evidence="1">Uncharacterized protein</fullName>
    </submittedName>
</protein>
<dbReference type="Proteomes" id="UP000260680">
    <property type="component" value="Unassembled WGS sequence"/>
</dbReference>
<evidence type="ECO:0000313" key="2">
    <source>
        <dbReference type="Proteomes" id="UP000260680"/>
    </source>
</evidence>
<dbReference type="EMBL" id="QOHO01000013">
    <property type="protein sequence ID" value="RFZ80255.1"/>
    <property type="molecule type" value="Genomic_DNA"/>
</dbReference>
<gene>
    <name evidence="1" type="ORF">DS742_04300</name>
</gene>
<organism evidence="1 2">
    <name type="scientific">Lacrimispora amygdalina</name>
    <dbReference type="NCBI Taxonomy" id="253257"/>
    <lineage>
        <taxon>Bacteria</taxon>
        <taxon>Bacillati</taxon>
        <taxon>Bacillota</taxon>
        <taxon>Clostridia</taxon>
        <taxon>Lachnospirales</taxon>
        <taxon>Lachnospiraceae</taxon>
        <taxon>Lacrimispora</taxon>
    </lineage>
</organism>
<proteinExistence type="predicted"/>
<comment type="caution">
    <text evidence="1">The sequence shown here is derived from an EMBL/GenBank/DDBJ whole genome shotgun (WGS) entry which is preliminary data.</text>
</comment>
<dbReference type="AlphaFoldDB" id="A0A3E2NH06"/>
<evidence type="ECO:0000313" key="1">
    <source>
        <dbReference type="EMBL" id="RFZ80255.1"/>
    </source>
</evidence>
<reference evidence="1 2" key="1">
    <citation type="submission" date="2018-07" db="EMBL/GenBank/DDBJ databases">
        <title>New species, Clostridium PI-S10-A1B.</title>
        <authorList>
            <person name="Krishna G."/>
            <person name="Summeta K."/>
            <person name="Shikha S."/>
            <person name="Prabhu P.B."/>
            <person name="Suresh K."/>
        </authorList>
    </citation>
    <scope>NUCLEOTIDE SEQUENCE [LARGE SCALE GENOMIC DNA]</scope>
    <source>
        <strain evidence="1 2">PI-S10-A1B</strain>
    </source>
</reference>
<name>A0A3E2NH06_9FIRM</name>
<accession>A0A3E2NH06</accession>
<sequence>MLVRYKRNKQTACYDSNTLSTVGRIPPAERPRGPFQSCGSCPYPSHGFFCYSSEGDCLRTDMQKIAKRRKNEMNDGNRINKTD</sequence>
<dbReference type="OrthoDB" id="2052409at2"/>